<dbReference type="EMBL" id="PGCJ01000914">
    <property type="protein sequence ID" value="PLW14699.1"/>
    <property type="molecule type" value="Genomic_DNA"/>
</dbReference>
<dbReference type="AlphaFoldDB" id="A0A2N5SN89"/>
<feature type="region of interest" description="Disordered" evidence="1">
    <location>
        <begin position="1"/>
        <end position="31"/>
    </location>
</feature>
<name>A0A2N5SN89_9BASI</name>
<evidence type="ECO:0008006" key="4">
    <source>
        <dbReference type="Google" id="ProtNLM"/>
    </source>
</evidence>
<sequence>MDKNNGCAKPKTPKDTADEVTPATAKVPSLSAATEDSSLHLECCPEGSKAAKKRKNNDFLISDLIQGQKDLLKISREKQLSFQSFTNSIVMM</sequence>
<gene>
    <name evidence="2" type="ORF">PCANC_21149</name>
</gene>
<accession>A0A2N5SN89</accession>
<comment type="caution">
    <text evidence="2">The sequence shown here is derived from an EMBL/GenBank/DDBJ whole genome shotgun (WGS) entry which is preliminary data.</text>
</comment>
<organism evidence="2 3">
    <name type="scientific">Puccinia coronata f. sp. avenae</name>
    <dbReference type="NCBI Taxonomy" id="200324"/>
    <lineage>
        <taxon>Eukaryota</taxon>
        <taxon>Fungi</taxon>
        <taxon>Dikarya</taxon>
        <taxon>Basidiomycota</taxon>
        <taxon>Pucciniomycotina</taxon>
        <taxon>Pucciniomycetes</taxon>
        <taxon>Pucciniales</taxon>
        <taxon>Pucciniaceae</taxon>
        <taxon>Puccinia</taxon>
    </lineage>
</organism>
<evidence type="ECO:0000313" key="2">
    <source>
        <dbReference type="EMBL" id="PLW14699.1"/>
    </source>
</evidence>
<protein>
    <recommendedName>
        <fullName evidence="4">No apical meristem-associated C-terminal domain-containing protein</fullName>
    </recommendedName>
</protein>
<proteinExistence type="predicted"/>
<keyword evidence="3" id="KW-1185">Reference proteome</keyword>
<dbReference type="Proteomes" id="UP000235388">
    <property type="component" value="Unassembled WGS sequence"/>
</dbReference>
<reference evidence="2 3" key="1">
    <citation type="submission" date="2017-11" db="EMBL/GenBank/DDBJ databases">
        <title>De novo assembly and phasing of dikaryotic genomes from two isolates of Puccinia coronata f. sp. avenae, the causal agent of oat crown rust.</title>
        <authorList>
            <person name="Miller M.E."/>
            <person name="Zhang Y."/>
            <person name="Omidvar V."/>
            <person name="Sperschneider J."/>
            <person name="Schwessinger B."/>
            <person name="Raley C."/>
            <person name="Palmer J.M."/>
            <person name="Garnica D."/>
            <person name="Upadhyaya N."/>
            <person name="Rathjen J."/>
            <person name="Taylor J.M."/>
            <person name="Park R.F."/>
            <person name="Dodds P.N."/>
            <person name="Hirsch C.D."/>
            <person name="Kianian S.F."/>
            <person name="Figueroa M."/>
        </authorList>
    </citation>
    <scope>NUCLEOTIDE SEQUENCE [LARGE SCALE GENOMIC DNA]</scope>
    <source>
        <strain evidence="2">12NC29</strain>
    </source>
</reference>
<evidence type="ECO:0000313" key="3">
    <source>
        <dbReference type="Proteomes" id="UP000235388"/>
    </source>
</evidence>
<evidence type="ECO:0000256" key="1">
    <source>
        <dbReference type="SAM" id="MobiDB-lite"/>
    </source>
</evidence>